<dbReference type="Proteomes" id="UP000428333">
    <property type="component" value="Linkage Group LG11"/>
</dbReference>
<proteinExistence type="inferred from homology"/>
<dbReference type="InterPro" id="IPR001128">
    <property type="entry name" value="Cyt_P450"/>
</dbReference>
<evidence type="ECO:0000313" key="6">
    <source>
        <dbReference type="EMBL" id="KAE9449881.1"/>
    </source>
</evidence>
<keyword evidence="5" id="KW-0408">Iron</keyword>
<organism evidence="6 7">
    <name type="scientific">Rhododendron williamsianum</name>
    <dbReference type="NCBI Taxonomy" id="262921"/>
    <lineage>
        <taxon>Eukaryota</taxon>
        <taxon>Viridiplantae</taxon>
        <taxon>Streptophyta</taxon>
        <taxon>Embryophyta</taxon>
        <taxon>Tracheophyta</taxon>
        <taxon>Spermatophyta</taxon>
        <taxon>Magnoliopsida</taxon>
        <taxon>eudicotyledons</taxon>
        <taxon>Gunneridae</taxon>
        <taxon>Pentapetalae</taxon>
        <taxon>asterids</taxon>
        <taxon>Ericales</taxon>
        <taxon>Ericaceae</taxon>
        <taxon>Ericoideae</taxon>
        <taxon>Rhodoreae</taxon>
        <taxon>Rhododendron</taxon>
    </lineage>
</organism>
<dbReference type="SUPFAM" id="SSF48264">
    <property type="entry name" value="Cytochrome P450"/>
    <property type="match status" value="1"/>
</dbReference>
<dbReference type="Pfam" id="PF00067">
    <property type="entry name" value="p450"/>
    <property type="match status" value="1"/>
</dbReference>
<dbReference type="PANTHER" id="PTHR24296">
    <property type="entry name" value="CYTOCHROME P450"/>
    <property type="match status" value="1"/>
</dbReference>
<evidence type="ECO:0000256" key="1">
    <source>
        <dbReference type="ARBA" id="ARBA00001971"/>
    </source>
</evidence>
<dbReference type="AlphaFoldDB" id="A0A6A4L286"/>
<keyword evidence="3" id="KW-0479">Metal-binding</keyword>
<evidence type="ECO:0008006" key="8">
    <source>
        <dbReference type="Google" id="ProtNLM"/>
    </source>
</evidence>
<gene>
    <name evidence="6" type="ORF">C3L33_18222</name>
</gene>
<comment type="caution">
    <text evidence="6">The sequence shown here is derived from an EMBL/GenBank/DDBJ whole genome shotgun (WGS) entry which is preliminary data.</text>
</comment>
<evidence type="ECO:0000256" key="3">
    <source>
        <dbReference type="ARBA" id="ARBA00022723"/>
    </source>
</evidence>
<evidence type="ECO:0000256" key="5">
    <source>
        <dbReference type="ARBA" id="ARBA00023004"/>
    </source>
</evidence>
<dbReference type="GO" id="GO:0004497">
    <property type="term" value="F:monooxygenase activity"/>
    <property type="evidence" value="ECO:0007669"/>
    <property type="project" value="InterPro"/>
</dbReference>
<keyword evidence="7" id="KW-1185">Reference proteome</keyword>
<sequence>MGHRRFQHFLEKNKQDKVDKGLIPVLEQICQLGLVMDLQDLLQRFTFDTTCILVNGYDPNSLSLEFPEVPFTKAMDDLEETILIRHVVPESFWKLQRWLVIGKEKKYSEAWVTIDRILARYIKEKRDELDFESTPKKKEKGLYPPVPFEEKEPHQSDILPSGHHVHPKLRLLFSIYAMGWMKFIWGEDCLEFKPERWITKQGMIRHEDCLEFKSERWITKQGTFNHEPSFKLFAFNARPRTCLGKDMAFTQMKIPHMNFILPIA</sequence>
<evidence type="ECO:0000256" key="4">
    <source>
        <dbReference type="ARBA" id="ARBA00023002"/>
    </source>
</evidence>
<dbReference type="GO" id="GO:0020037">
    <property type="term" value="F:heme binding"/>
    <property type="evidence" value="ECO:0007669"/>
    <property type="project" value="InterPro"/>
</dbReference>
<comment type="cofactor">
    <cofactor evidence="1">
        <name>heme</name>
        <dbReference type="ChEBI" id="CHEBI:30413"/>
    </cofactor>
</comment>
<dbReference type="GO" id="GO:0005506">
    <property type="term" value="F:iron ion binding"/>
    <property type="evidence" value="ECO:0007669"/>
    <property type="project" value="InterPro"/>
</dbReference>
<name>A0A6A4L286_9ERIC</name>
<protein>
    <recommendedName>
        <fullName evidence="8">Cytochrome P450</fullName>
    </recommendedName>
</protein>
<evidence type="ECO:0000313" key="7">
    <source>
        <dbReference type="Proteomes" id="UP000428333"/>
    </source>
</evidence>
<dbReference type="InterPro" id="IPR036396">
    <property type="entry name" value="Cyt_P450_sf"/>
</dbReference>
<evidence type="ECO:0000256" key="2">
    <source>
        <dbReference type="ARBA" id="ARBA00010617"/>
    </source>
</evidence>
<dbReference type="EMBL" id="QEFC01003110">
    <property type="protein sequence ID" value="KAE9449881.1"/>
    <property type="molecule type" value="Genomic_DNA"/>
</dbReference>
<reference evidence="6 7" key="1">
    <citation type="journal article" date="2019" name="Genome Biol. Evol.">
        <title>The Rhododendron genome and chromosomal organization provide insight into shared whole-genome duplications across the heath family (Ericaceae).</title>
        <authorList>
            <person name="Soza V.L."/>
            <person name="Lindsley D."/>
            <person name="Waalkes A."/>
            <person name="Ramage E."/>
            <person name="Patwardhan R.P."/>
            <person name="Burton J.N."/>
            <person name="Adey A."/>
            <person name="Kumar A."/>
            <person name="Qiu R."/>
            <person name="Shendure J."/>
            <person name="Hall B."/>
        </authorList>
    </citation>
    <scope>NUCLEOTIDE SEQUENCE [LARGE SCALE GENOMIC DNA]</scope>
    <source>
        <strain evidence="6">RSF 1966-606</strain>
    </source>
</reference>
<accession>A0A6A4L286</accession>
<comment type="similarity">
    <text evidence="2">Belongs to the cytochrome P450 family.</text>
</comment>
<dbReference type="OrthoDB" id="1470350at2759"/>
<feature type="non-terminal residue" evidence="6">
    <location>
        <position position="1"/>
    </location>
</feature>
<dbReference type="GO" id="GO:0016705">
    <property type="term" value="F:oxidoreductase activity, acting on paired donors, with incorporation or reduction of molecular oxygen"/>
    <property type="evidence" value="ECO:0007669"/>
    <property type="project" value="InterPro"/>
</dbReference>
<keyword evidence="4" id="KW-0560">Oxidoreductase</keyword>
<dbReference type="Gene3D" id="1.10.630.10">
    <property type="entry name" value="Cytochrome P450"/>
    <property type="match status" value="3"/>
</dbReference>